<dbReference type="EMBL" id="CAQQ02016108">
    <property type="status" value="NOT_ANNOTATED_CDS"/>
    <property type="molecule type" value="Genomic_DNA"/>
</dbReference>
<proteinExistence type="predicted"/>
<dbReference type="EMBL" id="CAQQ02016109">
    <property type="status" value="NOT_ANNOTATED_CDS"/>
    <property type="molecule type" value="Genomic_DNA"/>
</dbReference>
<evidence type="ECO:0000313" key="1">
    <source>
        <dbReference type="EnsemblMetazoa" id="MESCA001076-PA"/>
    </source>
</evidence>
<dbReference type="Proteomes" id="UP000015102">
    <property type="component" value="Unassembled WGS sequence"/>
</dbReference>
<dbReference type="EMBL" id="CAQQ02016106">
    <property type="status" value="NOT_ANNOTATED_CDS"/>
    <property type="molecule type" value="Genomic_DNA"/>
</dbReference>
<dbReference type="EnsemblMetazoa" id="MESCA001076-RA">
    <property type="protein sequence ID" value="MESCA001076-PA"/>
    <property type="gene ID" value="MESCA001076"/>
</dbReference>
<name>T1GCQ6_MEGSC</name>
<protein>
    <submittedName>
        <fullName evidence="1">Uncharacterized protein</fullName>
    </submittedName>
</protein>
<dbReference type="AlphaFoldDB" id="T1GCQ6"/>
<reference evidence="1" key="2">
    <citation type="submission" date="2015-06" db="UniProtKB">
        <authorList>
            <consortium name="EnsemblMetazoa"/>
        </authorList>
    </citation>
    <scope>IDENTIFICATION</scope>
</reference>
<reference evidence="2" key="1">
    <citation type="submission" date="2013-02" db="EMBL/GenBank/DDBJ databases">
        <authorList>
            <person name="Hughes D."/>
        </authorList>
    </citation>
    <scope>NUCLEOTIDE SEQUENCE</scope>
    <source>
        <strain>Durham</strain>
        <strain evidence="2">NC isolate 2 -- Noor lab</strain>
    </source>
</reference>
<keyword evidence="2" id="KW-1185">Reference proteome</keyword>
<sequence length="211" mass="24624">MVWRRKFLSHLKSDKNLIPYPTMRNILSLKLLLYSIIEKQFLKIYSTGGYNSRLYDNQYGGFRPSYLDYPPSYKYYGDRKKRSNKLNIPLKRDSLTPADMLALVALVEAGERSRHSDFEENDDDNDYAKPNGNFYPTSYDIQNGNDDNEYGNNGWLEPALVDYYGIPYNKDSLGKYDVPSKFGNGRLHDKRFMVSKKKRSISNHIALEEEI</sequence>
<dbReference type="HOGENOM" id="CLU_1306122_0_0_1"/>
<dbReference type="EMBL" id="CAQQ02016110">
    <property type="status" value="NOT_ANNOTATED_CDS"/>
    <property type="molecule type" value="Genomic_DNA"/>
</dbReference>
<dbReference type="EMBL" id="CAQQ02016111">
    <property type="status" value="NOT_ANNOTATED_CDS"/>
    <property type="molecule type" value="Genomic_DNA"/>
</dbReference>
<dbReference type="EMBL" id="CAQQ02016107">
    <property type="status" value="NOT_ANNOTATED_CDS"/>
    <property type="molecule type" value="Genomic_DNA"/>
</dbReference>
<accession>T1GCQ6</accession>
<organism evidence="1 2">
    <name type="scientific">Megaselia scalaris</name>
    <name type="common">Humpbacked fly</name>
    <name type="synonym">Phora scalaris</name>
    <dbReference type="NCBI Taxonomy" id="36166"/>
    <lineage>
        <taxon>Eukaryota</taxon>
        <taxon>Metazoa</taxon>
        <taxon>Ecdysozoa</taxon>
        <taxon>Arthropoda</taxon>
        <taxon>Hexapoda</taxon>
        <taxon>Insecta</taxon>
        <taxon>Pterygota</taxon>
        <taxon>Neoptera</taxon>
        <taxon>Endopterygota</taxon>
        <taxon>Diptera</taxon>
        <taxon>Brachycera</taxon>
        <taxon>Muscomorpha</taxon>
        <taxon>Platypezoidea</taxon>
        <taxon>Phoridae</taxon>
        <taxon>Megaseliini</taxon>
        <taxon>Megaselia</taxon>
    </lineage>
</organism>
<evidence type="ECO:0000313" key="2">
    <source>
        <dbReference type="Proteomes" id="UP000015102"/>
    </source>
</evidence>
<dbReference type="EMBL" id="CAQQ02016112">
    <property type="status" value="NOT_ANNOTATED_CDS"/>
    <property type="molecule type" value="Genomic_DNA"/>
</dbReference>